<dbReference type="AlphaFoldDB" id="A0AAD5SGE2"/>
<feature type="domain" description="Protein kinase" evidence="6">
    <location>
        <begin position="135"/>
        <end position="442"/>
    </location>
</feature>
<comment type="similarity">
    <text evidence="4">Belongs to the protein kinase superfamily.</text>
</comment>
<dbReference type="PROSITE" id="PS50011">
    <property type="entry name" value="PROTEIN_KINASE_DOM"/>
    <property type="match status" value="1"/>
</dbReference>
<evidence type="ECO:0000256" key="5">
    <source>
        <dbReference type="SAM" id="MobiDB-lite"/>
    </source>
</evidence>
<dbReference type="GO" id="GO:0045719">
    <property type="term" value="P:negative regulation of glycogen biosynthetic process"/>
    <property type="evidence" value="ECO:0007669"/>
    <property type="project" value="TreeGrafter"/>
</dbReference>
<evidence type="ECO:0000256" key="1">
    <source>
        <dbReference type="ARBA" id="ARBA00022741"/>
    </source>
</evidence>
<keyword evidence="2 3" id="KW-0067">ATP-binding</keyword>
<dbReference type="PANTHER" id="PTHR24346:SF72">
    <property type="entry name" value="CAMK PROTEIN KINASE"/>
    <property type="match status" value="1"/>
</dbReference>
<dbReference type="GO" id="GO:0005524">
    <property type="term" value="F:ATP binding"/>
    <property type="evidence" value="ECO:0007669"/>
    <property type="project" value="UniProtKB-UniRule"/>
</dbReference>
<dbReference type="InterPro" id="IPR008271">
    <property type="entry name" value="Ser/Thr_kinase_AS"/>
</dbReference>
<feature type="compositionally biased region" description="Low complexity" evidence="5">
    <location>
        <begin position="62"/>
        <end position="80"/>
    </location>
</feature>
<dbReference type="PANTHER" id="PTHR24346">
    <property type="entry name" value="MAP/MICROTUBULE AFFINITY-REGULATING KINASE"/>
    <property type="match status" value="1"/>
</dbReference>
<comment type="caution">
    <text evidence="7">The sequence shown here is derived from an EMBL/GenBank/DDBJ whole genome shotgun (WGS) entry which is preliminary data.</text>
</comment>
<dbReference type="Pfam" id="PF00069">
    <property type="entry name" value="Pkinase"/>
    <property type="match status" value="1"/>
</dbReference>
<dbReference type="GO" id="GO:0004674">
    <property type="term" value="F:protein serine/threonine kinase activity"/>
    <property type="evidence" value="ECO:0007669"/>
    <property type="project" value="UniProtKB-KW"/>
</dbReference>
<feature type="binding site" evidence="3">
    <location>
        <position position="164"/>
    </location>
    <ligand>
        <name>ATP</name>
        <dbReference type="ChEBI" id="CHEBI:30616"/>
    </ligand>
</feature>
<keyword evidence="8" id="KW-1185">Reference proteome</keyword>
<protein>
    <recommendedName>
        <fullName evidence="6">Protein kinase domain-containing protein</fullName>
    </recommendedName>
</protein>
<dbReference type="EMBL" id="JADGJD010000678">
    <property type="protein sequence ID" value="KAJ3049206.1"/>
    <property type="molecule type" value="Genomic_DNA"/>
</dbReference>
<dbReference type="GO" id="GO:0005829">
    <property type="term" value="C:cytosol"/>
    <property type="evidence" value="ECO:0007669"/>
    <property type="project" value="TreeGrafter"/>
</dbReference>
<dbReference type="PROSITE" id="PS00108">
    <property type="entry name" value="PROTEIN_KINASE_ST"/>
    <property type="match status" value="1"/>
</dbReference>
<organism evidence="7 8">
    <name type="scientific">Rhizophlyctis rosea</name>
    <dbReference type="NCBI Taxonomy" id="64517"/>
    <lineage>
        <taxon>Eukaryota</taxon>
        <taxon>Fungi</taxon>
        <taxon>Fungi incertae sedis</taxon>
        <taxon>Chytridiomycota</taxon>
        <taxon>Chytridiomycota incertae sedis</taxon>
        <taxon>Chytridiomycetes</taxon>
        <taxon>Rhizophlyctidales</taxon>
        <taxon>Rhizophlyctidaceae</taxon>
        <taxon>Rhizophlyctis</taxon>
    </lineage>
</organism>
<keyword evidence="4" id="KW-0808">Transferase</keyword>
<evidence type="ECO:0000256" key="4">
    <source>
        <dbReference type="RuleBase" id="RU000304"/>
    </source>
</evidence>
<keyword evidence="4" id="KW-0723">Serine/threonine-protein kinase</keyword>
<dbReference type="Gene3D" id="3.30.200.20">
    <property type="entry name" value="Phosphorylase Kinase, domain 1"/>
    <property type="match status" value="1"/>
</dbReference>
<keyword evidence="1 3" id="KW-0547">Nucleotide-binding</keyword>
<sequence>MPALVHHQPQMHSQGKGLKKEALLPRRASAFAALSPSTTSRKVPTPATAAPAAGPQFRPPCQQTSLPQTHSQQQQQQHQTWEPVPMSSQQTQQRSTFPPSPFAPPPQHPLHHQHQPQQPTPGPRLALPAEFRKKYILKDELGVGGSGHIFSCVRRDDGKEFAVKLIPTNRIPSNRWVADDEKFGGLIPTEVYIMAKLQHPSLIQFIDYFPGHGIHLIVMELFGSAWKDSPIISEEAARFPVSANQPVRQKAMDLFELLEVRSLNEEESHIIFTQVVDAVNFMLQNGLVHGDIKDENVLVDWPTTPSPPSSQPSTLSTSPTPIPAPRPKAKLIDFGATISLDPAILATTHDFHGTLEFAPPEILLGQFYYPSLADAWSLGVLLYDMVSKGCMPFDTPDDIACPHVRPQPVQASAGCKDILRGLLEKDPKKRMTVEDVVRHPWFLRGPRHAGSSASHGKA</sequence>
<feature type="compositionally biased region" description="Polar residues" evidence="5">
    <location>
        <begin position="86"/>
        <end position="97"/>
    </location>
</feature>
<evidence type="ECO:0000256" key="3">
    <source>
        <dbReference type="PROSITE-ProRule" id="PRU10141"/>
    </source>
</evidence>
<dbReference type="PROSITE" id="PS00107">
    <property type="entry name" value="PROTEIN_KINASE_ATP"/>
    <property type="match status" value="1"/>
</dbReference>
<accession>A0AAD5SGE2</accession>
<dbReference type="GO" id="GO:0005634">
    <property type="term" value="C:nucleus"/>
    <property type="evidence" value="ECO:0007669"/>
    <property type="project" value="TreeGrafter"/>
</dbReference>
<dbReference type="Proteomes" id="UP001212841">
    <property type="component" value="Unassembled WGS sequence"/>
</dbReference>
<feature type="compositionally biased region" description="Pro residues" evidence="5">
    <location>
        <begin position="98"/>
        <end position="108"/>
    </location>
</feature>
<feature type="region of interest" description="Disordered" evidence="5">
    <location>
        <begin position="299"/>
        <end position="322"/>
    </location>
</feature>
<dbReference type="Gene3D" id="1.10.510.10">
    <property type="entry name" value="Transferase(Phosphotransferase) domain 1"/>
    <property type="match status" value="1"/>
</dbReference>
<proteinExistence type="inferred from homology"/>
<evidence type="ECO:0000313" key="8">
    <source>
        <dbReference type="Proteomes" id="UP001212841"/>
    </source>
</evidence>
<evidence type="ECO:0000313" key="7">
    <source>
        <dbReference type="EMBL" id="KAJ3049206.1"/>
    </source>
</evidence>
<dbReference type="InterPro" id="IPR011009">
    <property type="entry name" value="Kinase-like_dom_sf"/>
</dbReference>
<gene>
    <name evidence="7" type="ORF">HK097_009769</name>
</gene>
<dbReference type="SMART" id="SM00220">
    <property type="entry name" value="S_TKc"/>
    <property type="match status" value="1"/>
</dbReference>
<dbReference type="InterPro" id="IPR000719">
    <property type="entry name" value="Prot_kinase_dom"/>
</dbReference>
<keyword evidence="4" id="KW-0418">Kinase</keyword>
<dbReference type="InterPro" id="IPR017441">
    <property type="entry name" value="Protein_kinase_ATP_BS"/>
</dbReference>
<evidence type="ECO:0000259" key="6">
    <source>
        <dbReference type="PROSITE" id="PS50011"/>
    </source>
</evidence>
<feature type="region of interest" description="Disordered" evidence="5">
    <location>
        <begin position="1"/>
        <end position="125"/>
    </location>
</feature>
<evidence type="ECO:0000256" key="2">
    <source>
        <dbReference type="ARBA" id="ARBA00022840"/>
    </source>
</evidence>
<reference evidence="7" key="1">
    <citation type="submission" date="2020-05" db="EMBL/GenBank/DDBJ databases">
        <title>Phylogenomic resolution of chytrid fungi.</title>
        <authorList>
            <person name="Stajich J.E."/>
            <person name="Amses K."/>
            <person name="Simmons R."/>
            <person name="Seto K."/>
            <person name="Myers J."/>
            <person name="Bonds A."/>
            <person name="Quandt C.A."/>
            <person name="Barry K."/>
            <person name="Liu P."/>
            <person name="Grigoriev I."/>
            <person name="Longcore J.E."/>
            <person name="James T.Y."/>
        </authorList>
    </citation>
    <scope>NUCLEOTIDE SEQUENCE</scope>
    <source>
        <strain evidence="7">JEL0318</strain>
    </source>
</reference>
<dbReference type="SUPFAM" id="SSF56112">
    <property type="entry name" value="Protein kinase-like (PK-like)"/>
    <property type="match status" value="1"/>
</dbReference>
<feature type="compositionally biased region" description="Low complexity" evidence="5">
    <location>
        <begin position="44"/>
        <end position="53"/>
    </location>
</feature>
<dbReference type="GO" id="GO:0035556">
    <property type="term" value="P:intracellular signal transduction"/>
    <property type="evidence" value="ECO:0007669"/>
    <property type="project" value="TreeGrafter"/>
</dbReference>
<name>A0AAD5SGE2_9FUNG</name>